<dbReference type="Proteomes" id="UP000254033">
    <property type="component" value="Unassembled WGS sequence"/>
</dbReference>
<dbReference type="EMBL" id="UGNY01000001">
    <property type="protein sequence ID" value="STX37850.1"/>
    <property type="molecule type" value="Genomic_DNA"/>
</dbReference>
<accession>A0A378ISC6</accession>
<dbReference type="InterPro" id="IPR010352">
    <property type="entry name" value="DUF945"/>
</dbReference>
<evidence type="ECO:0000313" key="3">
    <source>
        <dbReference type="Proteomes" id="UP000254033"/>
    </source>
</evidence>
<organism evidence="2 3">
    <name type="scientific">Legionella feeleii</name>
    <dbReference type="NCBI Taxonomy" id="453"/>
    <lineage>
        <taxon>Bacteria</taxon>
        <taxon>Pseudomonadati</taxon>
        <taxon>Pseudomonadota</taxon>
        <taxon>Gammaproteobacteria</taxon>
        <taxon>Legionellales</taxon>
        <taxon>Legionellaceae</taxon>
        <taxon>Legionella</taxon>
    </lineage>
</organism>
<sequence>MKKWTGFLVVLVVLILIAYYVMGFVLERTLNKNINSIPKSPVLSVELDNYERGWFSSQALLAVKMHIPAQETTDAQGESYTEPPADVDMSFPLIINHGPFIVSDYGMGFGMGQVTTRPETHFHVLVNYFNKTIFKYAIPAFTIKGQGGSDEDSFQAEWLGLNALLCVSPNLDKLGGGFILHGLNTSASNGLFKLGRVVNNFKLSRSQEGLWVGQVSFNVPSASLSGDKDNQNFNLESFDLALGSDITDDALNVDLGLSLKQLVTNDKTYGPGVVKLSIKNLDPAAMASINKLTEKLVQDNPNATLLGVSILSELPKLLSKGAILELSEMNFNLPEGKIIGNLKISVPTGEVNDPVQLLQKAQGTGEFRAPMAIVKEILVATMTTNSEENSNSEEDQSTPAQATAQEPATGNTATAVMPTASTTDSNTDLSAQADKVLQDLVNKGLLKVEGNDYVVSFKLENQQLMVNGQPFDPNTLK</sequence>
<gene>
    <name evidence="2" type="ORF">NCTC11978_01028</name>
</gene>
<evidence type="ECO:0000313" key="2">
    <source>
        <dbReference type="EMBL" id="STX37850.1"/>
    </source>
</evidence>
<dbReference type="AlphaFoldDB" id="A0A378ISC6"/>
<dbReference type="Pfam" id="PF06097">
    <property type="entry name" value="DUF945"/>
    <property type="match status" value="1"/>
</dbReference>
<proteinExistence type="predicted"/>
<dbReference type="RefSeq" id="WP_115174818.1">
    <property type="nucleotide sequence ID" value="NZ_UGNY01000001.1"/>
</dbReference>
<reference evidence="2 3" key="1">
    <citation type="submission" date="2018-06" db="EMBL/GenBank/DDBJ databases">
        <authorList>
            <consortium name="Pathogen Informatics"/>
            <person name="Doyle S."/>
        </authorList>
    </citation>
    <scope>NUCLEOTIDE SEQUENCE [LARGE SCALE GENOMIC DNA]</scope>
    <source>
        <strain evidence="2 3">NCTC11978</strain>
    </source>
</reference>
<evidence type="ECO:0000256" key="1">
    <source>
        <dbReference type="SAM" id="MobiDB-lite"/>
    </source>
</evidence>
<feature type="region of interest" description="Disordered" evidence="1">
    <location>
        <begin position="384"/>
        <end position="411"/>
    </location>
</feature>
<protein>
    <submittedName>
        <fullName evidence="2">Putative virulence protein</fullName>
    </submittedName>
</protein>
<feature type="compositionally biased region" description="Low complexity" evidence="1">
    <location>
        <begin position="398"/>
        <end position="409"/>
    </location>
</feature>
<name>A0A378ISC6_9GAMM</name>